<dbReference type="InterPro" id="IPR019129">
    <property type="entry name" value="Folate-sensitive_fs_Fra10Ac1"/>
</dbReference>
<accession>A0A843U659</accession>
<evidence type="ECO:0008006" key="4">
    <source>
        <dbReference type="Google" id="ProtNLM"/>
    </source>
</evidence>
<evidence type="ECO:0000313" key="2">
    <source>
        <dbReference type="EMBL" id="MQL79098.1"/>
    </source>
</evidence>
<dbReference type="AlphaFoldDB" id="A0A843U659"/>
<reference evidence="2" key="1">
    <citation type="submission" date="2017-07" db="EMBL/GenBank/DDBJ databases">
        <title>Taro Niue Genome Assembly and Annotation.</title>
        <authorList>
            <person name="Atibalentja N."/>
            <person name="Keating K."/>
            <person name="Fields C.J."/>
        </authorList>
    </citation>
    <scope>NUCLEOTIDE SEQUENCE</scope>
    <source>
        <strain evidence="2">Niue_2</strain>
        <tissue evidence="2">Leaf</tissue>
    </source>
</reference>
<feature type="compositionally biased region" description="Acidic residues" evidence="1">
    <location>
        <begin position="128"/>
        <end position="141"/>
    </location>
</feature>
<feature type="region of interest" description="Disordered" evidence="1">
    <location>
        <begin position="73"/>
        <end position="141"/>
    </location>
</feature>
<comment type="caution">
    <text evidence="2">The sequence shown here is derived from an EMBL/GenBank/DDBJ whole genome shotgun (WGS) entry which is preliminary data.</text>
</comment>
<protein>
    <recommendedName>
        <fullName evidence="4">Protein FRA10AC1</fullName>
    </recommendedName>
</protein>
<dbReference type="OrthoDB" id="197967at2759"/>
<sequence>MASFRSIKSEVFDREERKLLASDGGLKKKLYLEKVNFSYTEAGESKQALVKLVACKRCAEKLVYRRLKEKEQEQAKAKEQAKANDKIHLKRKREMDGHDNSTDDECDEKNARKKGHGASSSTTKKTDDDESFEEFLEGMFP</sequence>
<proteinExistence type="predicted"/>
<dbReference type="EMBL" id="NMUH01000433">
    <property type="protein sequence ID" value="MQL79098.1"/>
    <property type="molecule type" value="Genomic_DNA"/>
</dbReference>
<gene>
    <name evidence="2" type="ORF">Taro_011539</name>
</gene>
<feature type="compositionally biased region" description="Basic and acidic residues" evidence="1">
    <location>
        <begin position="73"/>
        <end position="101"/>
    </location>
</feature>
<name>A0A843U659_COLES</name>
<evidence type="ECO:0000256" key="1">
    <source>
        <dbReference type="SAM" id="MobiDB-lite"/>
    </source>
</evidence>
<dbReference type="Proteomes" id="UP000652761">
    <property type="component" value="Unassembled WGS sequence"/>
</dbReference>
<evidence type="ECO:0000313" key="3">
    <source>
        <dbReference type="Proteomes" id="UP000652761"/>
    </source>
</evidence>
<dbReference type="Pfam" id="PF09725">
    <property type="entry name" value="Fra10Ac1"/>
    <property type="match status" value="1"/>
</dbReference>
<organism evidence="2 3">
    <name type="scientific">Colocasia esculenta</name>
    <name type="common">Wild taro</name>
    <name type="synonym">Arum esculentum</name>
    <dbReference type="NCBI Taxonomy" id="4460"/>
    <lineage>
        <taxon>Eukaryota</taxon>
        <taxon>Viridiplantae</taxon>
        <taxon>Streptophyta</taxon>
        <taxon>Embryophyta</taxon>
        <taxon>Tracheophyta</taxon>
        <taxon>Spermatophyta</taxon>
        <taxon>Magnoliopsida</taxon>
        <taxon>Liliopsida</taxon>
        <taxon>Araceae</taxon>
        <taxon>Aroideae</taxon>
        <taxon>Colocasieae</taxon>
        <taxon>Colocasia</taxon>
    </lineage>
</organism>
<keyword evidence="3" id="KW-1185">Reference proteome</keyword>